<dbReference type="KEGG" id="phm:PSMK_00380"/>
<dbReference type="Gene3D" id="1.10.530.10">
    <property type="match status" value="1"/>
</dbReference>
<dbReference type="PANTHER" id="PTHR37423">
    <property type="entry name" value="SOLUBLE LYTIC MUREIN TRANSGLYCOSYLASE-RELATED"/>
    <property type="match status" value="1"/>
</dbReference>
<keyword evidence="2" id="KW-0812">Transmembrane</keyword>
<sequence length="199" mass="21220">MRRRGRNGWRAHLAERPGGTLRLLAASAGVALLLVAIGLAWRGGGDAGRGAPAGGWTVSHWSDLLDDASARHGLDPALLRAVVLCESGGNPDAVSSAGAHGLMQIMPMTHKEAQRRFGMEAGDLFDPVHNVEVGSRYLAYLLERFDGDRRLAVAAYHMGPTRVARLLRENPQMSSERLVAAHAGPMTRAYVDKVLAAAG</sequence>
<evidence type="ECO:0000313" key="4">
    <source>
        <dbReference type="EMBL" id="BAM02197.1"/>
    </source>
</evidence>
<dbReference type="Pfam" id="PF01464">
    <property type="entry name" value="SLT"/>
    <property type="match status" value="1"/>
</dbReference>
<evidence type="ECO:0000313" key="5">
    <source>
        <dbReference type="Proteomes" id="UP000007881"/>
    </source>
</evidence>
<keyword evidence="5" id="KW-1185">Reference proteome</keyword>
<reference evidence="4 5" key="1">
    <citation type="submission" date="2012-02" db="EMBL/GenBank/DDBJ databases">
        <title>Complete genome sequence of Phycisphaera mikurensis NBRC 102666.</title>
        <authorList>
            <person name="Ankai A."/>
            <person name="Hosoyama A."/>
            <person name="Terui Y."/>
            <person name="Sekine M."/>
            <person name="Fukai R."/>
            <person name="Kato Y."/>
            <person name="Nakamura S."/>
            <person name="Yamada-Narita S."/>
            <person name="Kawakoshi A."/>
            <person name="Fukunaga Y."/>
            <person name="Yamazaki S."/>
            <person name="Fujita N."/>
        </authorList>
    </citation>
    <scope>NUCLEOTIDE SEQUENCE [LARGE SCALE GENOMIC DNA]</scope>
    <source>
        <strain evidence="5">NBRC 102666 / KCTC 22515 / FYK2301M01</strain>
    </source>
</reference>
<dbReference type="RefSeq" id="WP_014435417.1">
    <property type="nucleotide sequence ID" value="NC_017080.1"/>
</dbReference>
<keyword evidence="2" id="KW-0472">Membrane</keyword>
<evidence type="ECO:0000256" key="1">
    <source>
        <dbReference type="ARBA" id="ARBA00007734"/>
    </source>
</evidence>
<dbReference type="eggNOG" id="COG0741">
    <property type="taxonomic scope" value="Bacteria"/>
</dbReference>
<dbReference type="AlphaFoldDB" id="I0IAA9"/>
<feature type="transmembrane region" description="Helical" evidence="2">
    <location>
        <begin position="21"/>
        <end position="41"/>
    </location>
</feature>
<dbReference type="InterPro" id="IPR023346">
    <property type="entry name" value="Lysozyme-like_dom_sf"/>
</dbReference>
<dbReference type="SUPFAM" id="SSF53955">
    <property type="entry name" value="Lysozyme-like"/>
    <property type="match status" value="1"/>
</dbReference>
<evidence type="ECO:0000256" key="2">
    <source>
        <dbReference type="SAM" id="Phobius"/>
    </source>
</evidence>
<keyword evidence="2" id="KW-1133">Transmembrane helix</keyword>
<evidence type="ECO:0000259" key="3">
    <source>
        <dbReference type="Pfam" id="PF01464"/>
    </source>
</evidence>
<feature type="domain" description="Transglycosylase SLT" evidence="3">
    <location>
        <begin position="66"/>
        <end position="172"/>
    </location>
</feature>
<proteinExistence type="inferred from homology"/>
<organism evidence="4 5">
    <name type="scientific">Phycisphaera mikurensis (strain NBRC 102666 / KCTC 22515 / FYK2301M01)</name>
    <dbReference type="NCBI Taxonomy" id="1142394"/>
    <lineage>
        <taxon>Bacteria</taxon>
        <taxon>Pseudomonadati</taxon>
        <taxon>Planctomycetota</taxon>
        <taxon>Phycisphaerae</taxon>
        <taxon>Phycisphaerales</taxon>
        <taxon>Phycisphaeraceae</taxon>
        <taxon>Phycisphaera</taxon>
    </lineage>
</organism>
<dbReference type="PANTHER" id="PTHR37423:SF2">
    <property type="entry name" value="MEMBRANE-BOUND LYTIC MUREIN TRANSGLYCOSYLASE C"/>
    <property type="match status" value="1"/>
</dbReference>
<name>I0IAA9_PHYMF</name>
<dbReference type="InterPro" id="IPR008258">
    <property type="entry name" value="Transglycosylase_SLT_dom_1"/>
</dbReference>
<accession>I0IAA9</accession>
<dbReference type="Proteomes" id="UP000007881">
    <property type="component" value="Chromosome"/>
</dbReference>
<protein>
    <recommendedName>
        <fullName evidence="3">Transglycosylase SLT domain-containing protein</fullName>
    </recommendedName>
</protein>
<dbReference type="STRING" id="1142394.PSMK_00380"/>
<dbReference type="CDD" id="cd16896">
    <property type="entry name" value="LT_Slt70-like"/>
    <property type="match status" value="1"/>
</dbReference>
<dbReference type="HOGENOM" id="CLU_1371104_0_0_0"/>
<comment type="similarity">
    <text evidence="1">Belongs to the transglycosylase Slt family.</text>
</comment>
<gene>
    <name evidence="4" type="ordered locus">PSMK_00380</name>
</gene>
<dbReference type="EMBL" id="AP012338">
    <property type="protein sequence ID" value="BAM02197.1"/>
    <property type="molecule type" value="Genomic_DNA"/>
</dbReference>